<sequence>MLILLLGTPDNRKERIGFVGSGVVPRNKCRGLVEKI</sequence>
<reference evidence="1" key="1">
    <citation type="journal article" date="2021" name="Proc. Natl. Acad. Sci. U.S.A.">
        <title>A Catalog of Tens of Thousands of Viruses from Human Metagenomes Reveals Hidden Associations with Chronic Diseases.</title>
        <authorList>
            <person name="Tisza M.J."/>
            <person name="Buck C.B."/>
        </authorList>
    </citation>
    <scope>NUCLEOTIDE SEQUENCE</scope>
    <source>
        <strain evidence="1">CtsmU9</strain>
    </source>
</reference>
<evidence type="ECO:0000313" key="1">
    <source>
        <dbReference type="EMBL" id="DAD83308.1"/>
    </source>
</evidence>
<proteinExistence type="predicted"/>
<organism evidence="1">
    <name type="scientific">Myoviridae sp. ctsmU9</name>
    <dbReference type="NCBI Taxonomy" id="2826706"/>
    <lineage>
        <taxon>Viruses</taxon>
        <taxon>Duplodnaviria</taxon>
        <taxon>Heunggongvirae</taxon>
        <taxon>Uroviricota</taxon>
        <taxon>Caudoviricetes</taxon>
    </lineage>
</organism>
<name>A0A8S5MM81_9CAUD</name>
<dbReference type="EMBL" id="BK014933">
    <property type="protein sequence ID" value="DAD83308.1"/>
    <property type="molecule type" value="Genomic_DNA"/>
</dbReference>
<protein>
    <submittedName>
        <fullName evidence="1">Uncharacterized protein</fullName>
    </submittedName>
</protein>
<accession>A0A8S5MM81</accession>